<dbReference type="AlphaFoldDB" id="A0AA37I0M8"/>
<dbReference type="Pfam" id="PF14056">
    <property type="entry name" value="DUF4250"/>
    <property type="match status" value="1"/>
</dbReference>
<accession>A0AA37I0M8</accession>
<sequence length="73" mass="8674">MEYLPKDPAILVSSVNMLLRDEEFDTLESLCYNFETEPADIKDYLFGHGYVYSEEQRQFRPIGYNSEQNDNKR</sequence>
<dbReference type="EMBL" id="BPTT01000001">
    <property type="protein sequence ID" value="GJG33390.1"/>
    <property type="molecule type" value="Genomic_DNA"/>
</dbReference>
<dbReference type="InterPro" id="IPR025346">
    <property type="entry name" value="DUF4250"/>
</dbReference>
<evidence type="ECO:0000313" key="1">
    <source>
        <dbReference type="EMBL" id="GJG33390.1"/>
    </source>
</evidence>
<protein>
    <recommendedName>
        <fullName evidence="3">DUF4250 domain-containing protein</fullName>
    </recommendedName>
</protein>
<dbReference type="Proteomes" id="UP000887097">
    <property type="component" value="Unassembled WGS sequence"/>
</dbReference>
<proteinExistence type="predicted"/>
<reference evidence="1" key="1">
    <citation type="submission" date="2021-08" db="EMBL/GenBank/DDBJ databases">
        <title>Prevotella lacticifex sp. nov., isolated from rumen of cow.</title>
        <authorList>
            <person name="Shinkai T."/>
            <person name="Ikeyama N."/>
            <person name="Kumagai M."/>
            <person name="Ohmori H."/>
            <person name="Sakamoto M."/>
            <person name="Ohkuma M."/>
            <person name="Mitsumori M."/>
        </authorList>
    </citation>
    <scope>NUCLEOTIDE SEQUENCE</scope>
    <source>
        <strain evidence="1">JCM 8259</strain>
    </source>
</reference>
<comment type="caution">
    <text evidence="1">The sequence shown here is derived from an EMBL/GenBank/DDBJ whole genome shotgun (WGS) entry which is preliminary data.</text>
</comment>
<organism evidence="1 2">
    <name type="scientific">Xylanibacter ruminicola</name>
    <name type="common">Prevotella ruminicola</name>
    <dbReference type="NCBI Taxonomy" id="839"/>
    <lineage>
        <taxon>Bacteria</taxon>
        <taxon>Pseudomonadati</taxon>
        <taxon>Bacteroidota</taxon>
        <taxon>Bacteroidia</taxon>
        <taxon>Bacteroidales</taxon>
        <taxon>Prevotellaceae</taxon>
        <taxon>Xylanibacter</taxon>
    </lineage>
</organism>
<evidence type="ECO:0008006" key="3">
    <source>
        <dbReference type="Google" id="ProtNLM"/>
    </source>
</evidence>
<dbReference type="GeneID" id="31500537"/>
<gene>
    <name evidence="1" type="ORF">PRMUPPPA20_14990</name>
</gene>
<evidence type="ECO:0000313" key="2">
    <source>
        <dbReference type="Proteomes" id="UP000887097"/>
    </source>
</evidence>
<dbReference type="RefSeq" id="WP_041385734.1">
    <property type="nucleotide sequence ID" value="NZ_BPTT01000001.1"/>
</dbReference>
<name>A0AA37I0M8_XYLRU</name>